<dbReference type="InterPro" id="IPR005625">
    <property type="entry name" value="PepSY-ass_TM"/>
</dbReference>
<feature type="transmembrane region" description="Helical" evidence="1">
    <location>
        <begin position="126"/>
        <end position="146"/>
    </location>
</feature>
<keyword evidence="1" id="KW-0812">Transmembrane</keyword>
<evidence type="ECO:0000256" key="1">
    <source>
        <dbReference type="SAM" id="Phobius"/>
    </source>
</evidence>
<gene>
    <name evidence="2" type="ORF">K6753_07335</name>
</gene>
<feature type="transmembrane region" description="Helical" evidence="1">
    <location>
        <begin position="174"/>
        <end position="194"/>
    </location>
</feature>
<reference evidence="2 3" key="1">
    <citation type="submission" date="2021-09" db="EMBL/GenBank/DDBJ databases">
        <title>Lysobacter sp. 13A isolated from the river sediment.</title>
        <authorList>
            <person name="Liu H."/>
            <person name="Li S."/>
            <person name="Mao S."/>
        </authorList>
    </citation>
    <scope>NUCLEOTIDE SEQUENCE [LARGE SCALE GENOMIC DNA]</scope>
    <source>
        <strain evidence="2 3">13A</strain>
    </source>
</reference>
<protein>
    <submittedName>
        <fullName evidence="2">PepSY domain-containing protein</fullName>
    </submittedName>
</protein>
<dbReference type="RefSeq" id="WP_223675784.1">
    <property type="nucleotide sequence ID" value="NZ_JAINZW010000003.1"/>
</dbReference>
<dbReference type="Proteomes" id="UP001430954">
    <property type="component" value="Unassembled WGS sequence"/>
</dbReference>
<keyword evidence="1" id="KW-0472">Membrane</keyword>
<organism evidence="2 3">
    <name type="scientific">Novilysobacter selenitireducens</name>
    <dbReference type="NCBI Taxonomy" id="2872639"/>
    <lineage>
        <taxon>Bacteria</taxon>
        <taxon>Pseudomonadati</taxon>
        <taxon>Pseudomonadota</taxon>
        <taxon>Gammaproteobacteria</taxon>
        <taxon>Lysobacterales</taxon>
        <taxon>Lysobacteraceae</taxon>
        <taxon>Novilysobacter</taxon>
    </lineage>
</organism>
<dbReference type="Pfam" id="PF03929">
    <property type="entry name" value="PepSY_TM"/>
    <property type="match status" value="1"/>
</dbReference>
<accession>A0ABS7T644</accession>
<sequence>MAWLHLWLGLAAGTVFALVALAGAPLVFHVALLKWQHPGLVGHAPVADGTVLETIVDTWRARGLRTLDLPRRELPVWQGYLEDGSRAYFAPDDGRLLLLRSHHDDALLWLHEFHVELLAGSIGKEILGVIGWIALGLLVTGLYLWWPKVGKWLSSLRWHSSPPARRWRSCHQSAGALLSPLLLLLTLTGVGMVYSNGFRTVLVALLGGGQAPAASHAPPADRIEWHAVLARVDLALPGARVSRISIPAENDGTVVFRARAAGEWHPVGRSEIHANAFGNRTLQVIDATRHAAGIRVHQAIYPLHIGAVGGTAARWLTFLGGLLPSFLLVTGALFWWRRRRVGQA</sequence>
<proteinExistence type="predicted"/>
<evidence type="ECO:0000313" key="3">
    <source>
        <dbReference type="Proteomes" id="UP001430954"/>
    </source>
</evidence>
<feature type="transmembrane region" description="Helical" evidence="1">
    <location>
        <begin position="315"/>
        <end position="336"/>
    </location>
</feature>
<evidence type="ECO:0000313" key="2">
    <source>
        <dbReference type="EMBL" id="MBZ4039343.1"/>
    </source>
</evidence>
<name>A0ABS7T644_9GAMM</name>
<keyword evidence="3" id="KW-1185">Reference proteome</keyword>
<dbReference type="EMBL" id="JAINZW010000003">
    <property type="protein sequence ID" value="MBZ4039343.1"/>
    <property type="molecule type" value="Genomic_DNA"/>
</dbReference>
<keyword evidence="1" id="KW-1133">Transmembrane helix</keyword>
<comment type="caution">
    <text evidence="2">The sequence shown here is derived from an EMBL/GenBank/DDBJ whole genome shotgun (WGS) entry which is preliminary data.</text>
</comment>
<dbReference type="PANTHER" id="PTHR34219:SF3">
    <property type="entry name" value="BLL7967 PROTEIN"/>
    <property type="match status" value="1"/>
</dbReference>
<dbReference type="PANTHER" id="PTHR34219">
    <property type="entry name" value="IRON-REGULATED INNER MEMBRANE PROTEIN-RELATED"/>
    <property type="match status" value="1"/>
</dbReference>